<accession>A0A2P2MSI5</accession>
<dbReference type="PROSITE" id="PS51774">
    <property type="entry name" value="NAB"/>
    <property type="match status" value="1"/>
</dbReference>
<dbReference type="InterPro" id="IPR011684">
    <property type="entry name" value="NAB"/>
</dbReference>
<evidence type="ECO:0000259" key="4">
    <source>
        <dbReference type="PROSITE" id="PS51774"/>
    </source>
</evidence>
<dbReference type="Pfam" id="PF07765">
    <property type="entry name" value="KIP1"/>
    <property type="match status" value="1"/>
</dbReference>
<feature type="compositionally biased region" description="Basic and acidic residues" evidence="3">
    <location>
        <begin position="92"/>
        <end position="101"/>
    </location>
</feature>
<sequence length="941" mass="108972">MTRHRWSESIKSFFGSHIDPEEVEQLKGTKTEIEDKVEKIFKLIKEEDLGEKDEISVDNSKKEPLVDLVEDFYKHYQSLYARYDHLTGELKKRVHKQREEDTSSSSSSDSEPDGVSNKKGKKNGQLASEDLKIIDGLKEEIQTANLEVADLNCKLTATSKEKEALSKMQEAEEITRHLRLEVERLDDERSKLLTENIRLHQEMDAAGQMEAELNQRLEKVNGEKGSLIVEKETTIRRIEEGEKTIADLKILVDQLKEENAILGNEIESFKEKASVIRQQLESAEKQVLDLSQSLRVAEVEYGSLTSKFSSLDKTLEDVNSQKDNLMVEKVTAIKRIKEEEKITEDLRVLVDRLQDEKAALTQELESLRVELSSTNQQLLSAELKVLDLTQNLKVAEEENNSLNSKVSEFTNEIQQGRKTIQELLVDSSELREQISQKDTELSSLTEMHEAHGNESSAWIKELELQVTGLEVKLHSLQNQNRDMEVQIESKEAEANRLTSENQELKACISELKFISKEREELEEQVRKIIEETGRLREEKDVLQDTYSGLEKTLMERELEYSALQERHESGENESSAQLIALTERASSLQEERDSLQAERKHLELQIEREKQELSDKLTQAENQKTELLCRVADQQRMLEEKEIGYKKLTEEYKIAETWFQDCKANLEVAERKIKEFHKNASSKDQKVAELEEMVENLKRDLELRGDEMNEKIDKFKNLEVQLRLSNQKLRVTDQLLTENEESFRLAEARYQQEQRVLEGRIATLSGGIAAKDEAFHRLVADILEMLNRTVTEMETFTLKHEEDASRYVHCISAMSNEIQIAKKWVVVMNDQMEHLRKEVNDLAVQLQVTKEQELALGQKVQELEVKARREEGENEILSKNVNQLAKKVAELEKRMMEKEEGIVDLGEGKREAIKQLCIWIDYHRTRYDYLREMLSRGQRAA</sequence>
<evidence type="ECO:0000256" key="3">
    <source>
        <dbReference type="SAM" id="MobiDB-lite"/>
    </source>
</evidence>
<organism evidence="5">
    <name type="scientific">Rhizophora mucronata</name>
    <name type="common">Asiatic mangrove</name>
    <dbReference type="NCBI Taxonomy" id="61149"/>
    <lineage>
        <taxon>Eukaryota</taxon>
        <taxon>Viridiplantae</taxon>
        <taxon>Streptophyta</taxon>
        <taxon>Embryophyta</taxon>
        <taxon>Tracheophyta</taxon>
        <taxon>Spermatophyta</taxon>
        <taxon>Magnoliopsida</taxon>
        <taxon>eudicotyledons</taxon>
        <taxon>Gunneridae</taxon>
        <taxon>Pentapetalae</taxon>
        <taxon>rosids</taxon>
        <taxon>fabids</taxon>
        <taxon>Malpighiales</taxon>
        <taxon>Rhizophoraceae</taxon>
        <taxon>Rhizophora</taxon>
    </lineage>
</organism>
<evidence type="ECO:0000313" key="5">
    <source>
        <dbReference type="EMBL" id="MBX33168.1"/>
    </source>
</evidence>
<protein>
    <recommendedName>
        <fullName evidence="4">NAB domain-containing protein</fullName>
    </recommendedName>
</protein>
<feature type="region of interest" description="Disordered" evidence="3">
    <location>
        <begin position="92"/>
        <end position="123"/>
    </location>
</feature>
<proteinExistence type="predicted"/>
<dbReference type="GO" id="GO:0005200">
    <property type="term" value="F:structural constituent of cytoskeleton"/>
    <property type="evidence" value="ECO:0007669"/>
    <property type="project" value="TreeGrafter"/>
</dbReference>
<dbReference type="AlphaFoldDB" id="A0A2P2MSI5"/>
<feature type="coiled-coil region" evidence="2">
    <location>
        <begin position="336"/>
        <end position="412"/>
    </location>
</feature>
<dbReference type="PANTHER" id="PTHR47357:SF1">
    <property type="entry name" value="SPINDLE POLE BODY COMPONENT 110"/>
    <property type="match status" value="1"/>
</dbReference>
<feature type="coiled-coil region" evidence="2">
    <location>
        <begin position="459"/>
        <end position="718"/>
    </location>
</feature>
<feature type="coiled-coil region" evidence="2">
    <location>
        <begin position="825"/>
        <end position="901"/>
    </location>
</feature>
<evidence type="ECO:0000256" key="1">
    <source>
        <dbReference type="ARBA" id="ARBA00023054"/>
    </source>
</evidence>
<dbReference type="GO" id="GO:0005856">
    <property type="term" value="C:cytoskeleton"/>
    <property type="evidence" value="ECO:0007669"/>
    <property type="project" value="TreeGrafter"/>
</dbReference>
<dbReference type="EMBL" id="GGEC01052684">
    <property type="protein sequence ID" value="MBX33168.1"/>
    <property type="molecule type" value="Transcribed_RNA"/>
</dbReference>
<evidence type="ECO:0000256" key="2">
    <source>
        <dbReference type="SAM" id="Coils"/>
    </source>
</evidence>
<reference evidence="5" key="1">
    <citation type="submission" date="2018-02" db="EMBL/GenBank/DDBJ databases">
        <title>Rhizophora mucronata_Transcriptome.</title>
        <authorList>
            <person name="Meera S.P."/>
            <person name="Sreeshan A."/>
            <person name="Augustine A."/>
        </authorList>
    </citation>
    <scope>NUCLEOTIDE SEQUENCE</scope>
    <source>
        <tissue evidence="5">Leaf</tissue>
    </source>
</reference>
<feature type="coiled-coil region" evidence="2">
    <location>
        <begin position="134"/>
        <end position="202"/>
    </location>
</feature>
<feature type="coiled-coil region" evidence="2">
    <location>
        <begin position="238"/>
        <end position="300"/>
    </location>
</feature>
<feature type="domain" description="NAB" evidence="4">
    <location>
        <begin position="10"/>
        <end position="90"/>
    </location>
</feature>
<name>A0A2P2MSI5_RHIMU</name>
<dbReference type="PANTHER" id="PTHR47357">
    <property type="entry name" value="COP1-INTERACTIVE PROTEIN 1"/>
    <property type="match status" value="1"/>
</dbReference>
<dbReference type="GO" id="GO:0003779">
    <property type="term" value="F:actin binding"/>
    <property type="evidence" value="ECO:0007669"/>
    <property type="project" value="InterPro"/>
</dbReference>
<keyword evidence="1 2" id="KW-0175">Coiled coil</keyword>